<proteinExistence type="predicted"/>
<feature type="transmembrane region" description="Helical" evidence="1">
    <location>
        <begin position="52"/>
        <end position="71"/>
    </location>
</feature>
<evidence type="ECO:0000313" key="3">
    <source>
        <dbReference type="Proteomes" id="UP000323142"/>
    </source>
</evidence>
<keyword evidence="3" id="KW-1185">Reference proteome</keyword>
<gene>
    <name evidence="2" type="ORF">F0L46_02655</name>
</gene>
<keyword evidence="1" id="KW-0472">Membrane</keyword>
<name>A0A5B2VUC2_9HYPH</name>
<evidence type="ECO:0000313" key="2">
    <source>
        <dbReference type="EMBL" id="KAA2242208.1"/>
    </source>
</evidence>
<reference evidence="2 3" key="1">
    <citation type="submission" date="2019-09" db="EMBL/GenBank/DDBJ databases">
        <title>Salinarimonas rosea gen. nov., sp. nov., a new member of the a-2 subgroup of the Proteobacteria.</title>
        <authorList>
            <person name="Liu J."/>
        </authorList>
    </citation>
    <scope>NUCLEOTIDE SEQUENCE [LARGE SCALE GENOMIC DNA]</scope>
    <source>
        <strain evidence="2 3">BN140002</strain>
    </source>
</reference>
<feature type="transmembrane region" description="Helical" evidence="1">
    <location>
        <begin position="12"/>
        <end position="31"/>
    </location>
</feature>
<protein>
    <submittedName>
        <fullName evidence="2">Uncharacterized protein</fullName>
    </submittedName>
</protein>
<comment type="caution">
    <text evidence="2">The sequence shown here is derived from an EMBL/GenBank/DDBJ whole genome shotgun (WGS) entry which is preliminary data.</text>
</comment>
<accession>A0A5B2VUC2</accession>
<dbReference type="Proteomes" id="UP000323142">
    <property type="component" value="Unassembled WGS sequence"/>
</dbReference>
<dbReference type="OrthoDB" id="8162297at2"/>
<dbReference type="EMBL" id="VUOA01000006">
    <property type="protein sequence ID" value="KAA2242208.1"/>
    <property type="molecule type" value="Genomic_DNA"/>
</dbReference>
<reference evidence="2 3" key="2">
    <citation type="submission" date="2019-09" db="EMBL/GenBank/DDBJ databases">
        <authorList>
            <person name="Jin C."/>
        </authorList>
    </citation>
    <scope>NUCLEOTIDE SEQUENCE [LARGE SCALE GENOMIC DNA]</scope>
    <source>
        <strain evidence="2 3">BN140002</strain>
    </source>
</reference>
<sequence length="75" mass="8055">MPPQNLSPQTLTILAFALALAGLACFLWPSFQRLSGRAVAPREGADKTIRSPLWWTGFVLTAIALMLQRMAAGAA</sequence>
<dbReference type="AlphaFoldDB" id="A0A5B2VUC2"/>
<keyword evidence="1" id="KW-0812">Transmembrane</keyword>
<organism evidence="2 3">
    <name type="scientific">Salinarimonas soli</name>
    <dbReference type="NCBI Taxonomy" id="1638099"/>
    <lineage>
        <taxon>Bacteria</taxon>
        <taxon>Pseudomonadati</taxon>
        <taxon>Pseudomonadota</taxon>
        <taxon>Alphaproteobacteria</taxon>
        <taxon>Hyphomicrobiales</taxon>
        <taxon>Salinarimonadaceae</taxon>
        <taxon>Salinarimonas</taxon>
    </lineage>
</organism>
<evidence type="ECO:0000256" key="1">
    <source>
        <dbReference type="SAM" id="Phobius"/>
    </source>
</evidence>
<dbReference type="RefSeq" id="WP_149815479.1">
    <property type="nucleotide sequence ID" value="NZ_VUOA01000006.1"/>
</dbReference>
<keyword evidence="1" id="KW-1133">Transmembrane helix</keyword>